<evidence type="ECO:0000313" key="15">
    <source>
        <dbReference type="Proteomes" id="UP000014074"/>
    </source>
</evidence>
<evidence type="ECO:0000259" key="10">
    <source>
        <dbReference type="Pfam" id="PF01909"/>
    </source>
</evidence>
<feature type="compositionally biased region" description="Acidic residues" evidence="9">
    <location>
        <begin position="945"/>
        <end position="965"/>
    </location>
</feature>
<dbReference type="KEGG" id="tmn:UCRPA7_8082"/>
<evidence type="ECO:0000256" key="4">
    <source>
        <dbReference type="ARBA" id="ARBA00022664"/>
    </source>
</evidence>
<dbReference type="Pfam" id="PF04928">
    <property type="entry name" value="PAP_central"/>
    <property type="match status" value="1"/>
</dbReference>
<evidence type="ECO:0000256" key="9">
    <source>
        <dbReference type="SAM" id="MobiDB-lite"/>
    </source>
</evidence>
<organism evidence="14 15">
    <name type="scientific">Phaeoacremonium minimum (strain UCR-PA7)</name>
    <name type="common">Esca disease fungus</name>
    <name type="synonym">Togninia minima</name>
    <dbReference type="NCBI Taxonomy" id="1286976"/>
    <lineage>
        <taxon>Eukaryota</taxon>
        <taxon>Fungi</taxon>
        <taxon>Dikarya</taxon>
        <taxon>Ascomycota</taxon>
        <taxon>Pezizomycotina</taxon>
        <taxon>Sordariomycetes</taxon>
        <taxon>Sordariomycetidae</taxon>
        <taxon>Togniniales</taxon>
        <taxon>Togniniaceae</taxon>
        <taxon>Phaeoacremonium</taxon>
    </lineage>
</organism>
<dbReference type="EC" id="2.7.7.19" evidence="3"/>
<comment type="subcellular location">
    <subcellularLocation>
        <location evidence="1">Nucleus</location>
    </subcellularLocation>
</comment>
<dbReference type="Pfam" id="PF04457">
    <property type="entry name" value="MJ1316"/>
    <property type="match status" value="1"/>
</dbReference>
<accession>R8BAS2</accession>
<dbReference type="EMBL" id="KB933348">
    <property type="protein sequence ID" value="EON96394.1"/>
    <property type="molecule type" value="Genomic_DNA"/>
</dbReference>
<dbReference type="PANTHER" id="PTHR10682">
    <property type="entry name" value="POLY A POLYMERASE"/>
    <property type="match status" value="1"/>
</dbReference>
<dbReference type="Pfam" id="PF01909">
    <property type="entry name" value="NTP_transf_2"/>
    <property type="match status" value="1"/>
</dbReference>
<evidence type="ECO:0000256" key="6">
    <source>
        <dbReference type="ARBA" id="ARBA00022741"/>
    </source>
</evidence>
<dbReference type="InterPro" id="IPR007012">
    <property type="entry name" value="PolA_pol_cen_dom"/>
</dbReference>
<feature type="domain" description="MJ1316 RNA cyclic group end recognition" evidence="12">
    <location>
        <begin position="1002"/>
        <end position="1072"/>
    </location>
</feature>
<dbReference type="Proteomes" id="UP000014074">
    <property type="component" value="Unassembled WGS sequence"/>
</dbReference>
<feature type="domain" description="Polymerase nucleotidyl transferase" evidence="10">
    <location>
        <begin position="511"/>
        <end position="572"/>
    </location>
</feature>
<feature type="region of interest" description="Disordered" evidence="9">
    <location>
        <begin position="936"/>
        <end position="999"/>
    </location>
</feature>
<evidence type="ECO:0000259" key="12">
    <source>
        <dbReference type="Pfam" id="PF04457"/>
    </source>
</evidence>
<evidence type="ECO:0000259" key="13">
    <source>
        <dbReference type="Pfam" id="PF04928"/>
    </source>
</evidence>
<dbReference type="InterPro" id="IPR036691">
    <property type="entry name" value="Endo/exonu/phosph_ase_sf"/>
</dbReference>
<evidence type="ECO:0000256" key="3">
    <source>
        <dbReference type="ARBA" id="ARBA00012388"/>
    </source>
</evidence>
<keyword evidence="5" id="KW-0808">Transferase</keyword>
<dbReference type="Gene3D" id="3.60.10.10">
    <property type="entry name" value="Endonuclease/exonuclease/phosphatase"/>
    <property type="match status" value="1"/>
</dbReference>
<dbReference type="RefSeq" id="XP_007918793.1">
    <property type="nucleotide sequence ID" value="XM_007920602.1"/>
</dbReference>
<evidence type="ECO:0000256" key="2">
    <source>
        <dbReference type="ARBA" id="ARBA00010912"/>
    </source>
</evidence>
<dbReference type="AlphaFoldDB" id="R8BAS2"/>
<dbReference type="InterPro" id="IPR040459">
    <property type="entry name" value="MJ1316"/>
</dbReference>
<dbReference type="GO" id="GO:0006397">
    <property type="term" value="P:mRNA processing"/>
    <property type="evidence" value="ECO:0007669"/>
    <property type="project" value="UniProtKB-KW"/>
</dbReference>
<dbReference type="HOGENOM" id="CLU_004292_0_0_1"/>
<dbReference type="Gene3D" id="1.10.1410.10">
    <property type="match status" value="1"/>
</dbReference>
<dbReference type="SUPFAM" id="SSF81301">
    <property type="entry name" value="Nucleotidyltransferase"/>
    <property type="match status" value="1"/>
</dbReference>
<feature type="domain" description="Endonuclease/exonuclease/phosphatase" evidence="11">
    <location>
        <begin position="131"/>
        <end position="428"/>
    </location>
</feature>
<dbReference type="GeneID" id="19328901"/>
<dbReference type="Gene3D" id="3.30.460.10">
    <property type="entry name" value="Beta Polymerase, domain 2"/>
    <property type="match status" value="1"/>
</dbReference>
<dbReference type="SUPFAM" id="SSF56219">
    <property type="entry name" value="DNase I-like"/>
    <property type="match status" value="1"/>
</dbReference>
<dbReference type="GO" id="GO:0003723">
    <property type="term" value="F:RNA binding"/>
    <property type="evidence" value="ECO:0007669"/>
    <property type="project" value="InterPro"/>
</dbReference>
<gene>
    <name evidence="14" type="ORF">UCRPA7_8082</name>
</gene>
<keyword evidence="7" id="KW-0067">ATP-binding</keyword>
<evidence type="ECO:0000256" key="8">
    <source>
        <dbReference type="ARBA" id="ARBA00023242"/>
    </source>
</evidence>
<dbReference type="InterPro" id="IPR043519">
    <property type="entry name" value="NT_sf"/>
</dbReference>
<dbReference type="GO" id="GO:1990817">
    <property type="term" value="F:poly(A) RNA polymerase activity"/>
    <property type="evidence" value="ECO:0007669"/>
    <property type="project" value="UniProtKB-EC"/>
</dbReference>
<evidence type="ECO:0000259" key="11">
    <source>
        <dbReference type="Pfam" id="PF03372"/>
    </source>
</evidence>
<name>R8BAS2_PHAM7</name>
<evidence type="ECO:0000256" key="7">
    <source>
        <dbReference type="ARBA" id="ARBA00022840"/>
    </source>
</evidence>
<dbReference type="eggNOG" id="KOG2245">
    <property type="taxonomic scope" value="Eukaryota"/>
</dbReference>
<dbReference type="SUPFAM" id="SSF55003">
    <property type="entry name" value="PAP/Archaeal CCA-adding enzyme, C-terminal domain"/>
    <property type="match status" value="1"/>
</dbReference>
<reference evidence="15" key="1">
    <citation type="journal article" date="2013" name="Genome Announc.">
        <title>Draft genome sequence of the ascomycete Phaeoacremonium aleophilum strain UCR-PA7, a causal agent of the esca disease complex in grapevines.</title>
        <authorList>
            <person name="Blanco-Ulate B."/>
            <person name="Rolshausen P."/>
            <person name="Cantu D."/>
        </authorList>
    </citation>
    <scope>NUCLEOTIDE SEQUENCE [LARGE SCALE GENOMIC DNA]</scope>
    <source>
        <strain evidence="15">UCR-PA7</strain>
    </source>
</reference>
<evidence type="ECO:0000256" key="5">
    <source>
        <dbReference type="ARBA" id="ARBA00022679"/>
    </source>
</evidence>
<evidence type="ECO:0000256" key="1">
    <source>
        <dbReference type="ARBA" id="ARBA00004123"/>
    </source>
</evidence>
<keyword evidence="15" id="KW-1185">Reference proteome</keyword>
<dbReference type="SUPFAM" id="SSF81631">
    <property type="entry name" value="PAP/OAS1 substrate-binding domain"/>
    <property type="match status" value="1"/>
</dbReference>
<dbReference type="OrthoDB" id="10263155at2759"/>
<feature type="domain" description="Poly(A) polymerase central" evidence="13">
    <location>
        <begin position="644"/>
        <end position="770"/>
    </location>
</feature>
<dbReference type="InterPro" id="IPR002934">
    <property type="entry name" value="Polymerase_NTP_transf_dom"/>
</dbReference>
<sequence length="1084" mass="121384">MHLTLGQSEDVHDSWHKFLLQKANLLPPVEWEIGELCVLIRERTPAGGYEMKKWASIPLSGGNFSRVQLPLSFYDQSKADVASDVDVEEPRSEKVQTRPCFHFSTTEDSWVPSDTSAYTPGDIPETLVVSSYNVLAEFHYPPSQDRYPLLVRNILSDRATSDVLVLQEVTDDFLSYLLDEDNIRETFPFASHGPPDQEDIEPLPSHNNIVVLSSFAFDWESVPSKREHKISMVVKFKDLGIWDDADFTPLVLAAVHLTCGLKDGSVMAKKSEMGGLLRYLATTYPEHPTILAGDFNISTSSFTLEAALEKKAISIQTASYLAGFEKAFLDAGFVDSWTVSHLEAGNASDDETENVFEGEQGATFDPTVNTLAESIVGSGFNMRPQRYDRILVRGEGLLKVSRFNKFGFITEETGSTTKSQSTHFASDHWGIRCILKIGNQTSQQLSNDIASQVVPVHLEAATGALADVRSLKESLQHLGCLPEVEEVRMRESALELLGKVILENSSANDVSSRYNAPFIITPVGSYGLGVWTSSSDIDCLCIGPVSANTFFALASHRLRKAADKGIKLLRRVKAHSGTMLELEVLGVKMDLQYCGATRVAEQWPDVMKLPSSDPIWTLPSQTLGKLKAIRDLDYVRRSIPDLVKFRIAHRFIKTWASSRGIYSSKWGYLGGFPITILLIRVCKFLARDAPSHSVADILTTFFSHYAVFDWQHKMAFDPFFHRQRLQYTRTPREPLAILGFHTPMLTTTKAASLPSVRTIAEELQRANRLLSQDGMTWSKFLAGTASVEPGMRLTTGATDFLKSYKSYVQITVQYWGVSLNKGSSFVGWLESRCVMVLVDINRRLPNIHARIWPARFVDESTSTETGDYQGSYLIGLDKLDDSMTKDDLKIAVGTLQTILGRFEEQIRGDEKYFDAKSSWMSASIVKQAELGDLTLDDRDWGEYNPGDDDSEEEEEEEDEEQDGPMEESGSGREGSSTKKTKRGKKQQNQARVVPKPAGAGKFRTAADVLNRLRWDSSLDSGDFIVGYEDRFIGAQEKALDTWKSEQTDEEFIPQHRILYFKRKSDGIIVWERKTRKDDIFGSGI</sequence>
<keyword evidence="4" id="KW-0507">mRNA processing</keyword>
<dbReference type="PANTHER" id="PTHR10682:SF23">
    <property type="entry name" value="POLYNUCLEOTIDE ADENYLYLTRANSFERASE"/>
    <property type="match status" value="1"/>
</dbReference>
<dbReference type="GO" id="GO:0005634">
    <property type="term" value="C:nucleus"/>
    <property type="evidence" value="ECO:0007669"/>
    <property type="project" value="UniProtKB-SubCell"/>
</dbReference>
<evidence type="ECO:0000313" key="14">
    <source>
        <dbReference type="EMBL" id="EON96394.1"/>
    </source>
</evidence>
<keyword evidence="6" id="KW-0547">Nucleotide-binding</keyword>
<dbReference type="InterPro" id="IPR011068">
    <property type="entry name" value="NuclTrfase_I-like_C"/>
</dbReference>
<dbReference type="InterPro" id="IPR005135">
    <property type="entry name" value="Endo/exonuclease/phosphatase"/>
</dbReference>
<comment type="similarity">
    <text evidence="2">Belongs to the poly(A) polymerase family.</text>
</comment>
<dbReference type="Pfam" id="PF03372">
    <property type="entry name" value="Exo_endo_phos"/>
    <property type="match status" value="1"/>
</dbReference>
<proteinExistence type="inferred from homology"/>
<dbReference type="GO" id="GO:0005524">
    <property type="term" value="F:ATP binding"/>
    <property type="evidence" value="ECO:0007669"/>
    <property type="project" value="UniProtKB-KW"/>
</dbReference>
<protein>
    <recommendedName>
        <fullName evidence="3">polynucleotide adenylyltransferase</fullName>
        <ecNumber evidence="3">2.7.7.19</ecNumber>
    </recommendedName>
</protein>
<keyword evidence="8" id="KW-0539">Nucleus</keyword>
<dbReference type="GO" id="GO:0031123">
    <property type="term" value="P:RNA 3'-end processing"/>
    <property type="evidence" value="ECO:0007669"/>
    <property type="project" value="InterPro"/>
</dbReference>